<dbReference type="AlphaFoldDB" id="A0A4Y2LXV3"/>
<comment type="caution">
    <text evidence="1">The sequence shown here is derived from an EMBL/GenBank/DDBJ whole genome shotgun (WGS) entry which is preliminary data.</text>
</comment>
<gene>
    <name evidence="1" type="ORF">AVEN_150147_1</name>
</gene>
<evidence type="ECO:0000313" key="2">
    <source>
        <dbReference type="Proteomes" id="UP000499080"/>
    </source>
</evidence>
<organism evidence="1 2">
    <name type="scientific">Araneus ventricosus</name>
    <name type="common">Orbweaver spider</name>
    <name type="synonym">Epeira ventricosa</name>
    <dbReference type="NCBI Taxonomy" id="182803"/>
    <lineage>
        <taxon>Eukaryota</taxon>
        <taxon>Metazoa</taxon>
        <taxon>Ecdysozoa</taxon>
        <taxon>Arthropoda</taxon>
        <taxon>Chelicerata</taxon>
        <taxon>Arachnida</taxon>
        <taxon>Araneae</taxon>
        <taxon>Araneomorphae</taxon>
        <taxon>Entelegynae</taxon>
        <taxon>Araneoidea</taxon>
        <taxon>Araneidae</taxon>
        <taxon>Araneus</taxon>
    </lineage>
</organism>
<name>A0A4Y2LXV3_ARAVE</name>
<accession>A0A4Y2LXV3</accession>
<protein>
    <submittedName>
        <fullName evidence="1">Uncharacterized protein</fullName>
    </submittedName>
</protein>
<dbReference type="Proteomes" id="UP000499080">
    <property type="component" value="Unassembled WGS sequence"/>
</dbReference>
<dbReference type="EMBL" id="BGPR01006512">
    <property type="protein sequence ID" value="GBN19621.1"/>
    <property type="molecule type" value="Genomic_DNA"/>
</dbReference>
<reference evidence="1 2" key="1">
    <citation type="journal article" date="2019" name="Sci. Rep.">
        <title>Orb-weaving spider Araneus ventricosus genome elucidates the spidroin gene catalogue.</title>
        <authorList>
            <person name="Kono N."/>
            <person name="Nakamura H."/>
            <person name="Ohtoshi R."/>
            <person name="Moran D.A.P."/>
            <person name="Shinohara A."/>
            <person name="Yoshida Y."/>
            <person name="Fujiwara M."/>
            <person name="Mori M."/>
            <person name="Tomita M."/>
            <person name="Arakawa K."/>
        </authorList>
    </citation>
    <scope>NUCLEOTIDE SEQUENCE [LARGE SCALE GENOMIC DNA]</scope>
</reference>
<evidence type="ECO:0000313" key="1">
    <source>
        <dbReference type="EMBL" id="GBN19621.1"/>
    </source>
</evidence>
<keyword evidence="2" id="KW-1185">Reference proteome</keyword>
<proteinExistence type="predicted"/>
<sequence>METLYLAVFTRTHSSFTTDHSPYHSQLSTHHNGGAWIGKTFRKYVAFSGGDEYSCDDVGGRIDVPLVDHVFVVTNPISALSSSFGWRFQLHFPIRFWLVFWVSCNT</sequence>